<keyword evidence="4 9" id="KW-0456">Lyase</keyword>
<protein>
    <recommendedName>
        <fullName evidence="7 9">Uroporphyrinogen-III synthase</fullName>
        <ecNumber evidence="3 9">4.2.1.75</ecNumber>
    </recommendedName>
</protein>
<sequence>MTEIRNAGHTPVVCPLIDFEFPASTTAIDGSLSRWLAGEFDAAIFTSITTVRALKQRAFALDGLDSSGESSLWKRPAGQLVAVGDPTRRALEAEGFTVDRMPAEEQSAQGILALLAQEPLRSADGSAARVFLPHANLADPALERGLQELGYEVEAVDAYLTVDAPADHARRVTAPLKVASAGAGGVVLEESTQLEPQELAQLAREGGLDAVLLTSPSIARKFAELVGEIPASMQLVAIGKSTGAEIERLGLRLAGIAERPDAASMMAALTKDLKTKNS</sequence>
<keyword evidence="5 9" id="KW-0627">Porphyrin biosynthesis</keyword>
<proteinExistence type="inferred from homology"/>
<dbReference type="InterPro" id="IPR039793">
    <property type="entry name" value="UROS/Hem4"/>
</dbReference>
<name>A0A7W8Y938_9MICC</name>
<evidence type="ECO:0000256" key="9">
    <source>
        <dbReference type="RuleBase" id="RU366031"/>
    </source>
</evidence>
<dbReference type="AlphaFoldDB" id="A0A7W8Y938"/>
<comment type="catalytic activity">
    <reaction evidence="8 9">
        <text>hydroxymethylbilane = uroporphyrinogen III + H2O</text>
        <dbReference type="Rhea" id="RHEA:18965"/>
        <dbReference type="ChEBI" id="CHEBI:15377"/>
        <dbReference type="ChEBI" id="CHEBI:57308"/>
        <dbReference type="ChEBI" id="CHEBI:57845"/>
        <dbReference type="EC" id="4.2.1.75"/>
    </reaction>
</comment>
<organism evidence="11 12">
    <name type="scientific">Neomicrococcus lactis</name>
    <dbReference type="NCBI Taxonomy" id="732241"/>
    <lineage>
        <taxon>Bacteria</taxon>
        <taxon>Bacillati</taxon>
        <taxon>Actinomycetota</taxon>
        <taxon>Actinomycetes</taxon>
        <taxon>Micrococcales</taxon>
        <taxon>Micrococcaceae</taxon>
        <taxon>Neomicrococcus</taxon>
    </lineage>
</organism>
<comment type="caution">
    <text evidence="11">The sequence shown here is derived from an EMBL/GenBank/DDBJ whole genome shotgun (WGS) entry which is preliminary data.</text>
</comment>
<evidence type="ECO:0000256" key="4">
    <source>
        <dbReference type="ARBA" id="ARBA00023239"/>
    </source>
</evidence>
<comment type="function">
    <text evidence="6 9">Catalyzes cyclization of the linear tetrapyrrole, hydroxymethylbilane, to the macrocyclic uroporphyrinogen III.</text>
</comment>
<keyword evidence="12" id="KW-1185">Reference proteome</keyword>
<evidence type="ECO:0000256" key="3">
    <source>
        <dbReference type="ARBA" id="ARBA00013109"/>
    </source>
</evidence>
<evidence type="ECO:0000256" key="8">
    <source>
        <dbReference type="ARBA" id="ARBA00048617"/>
    </source>
</evidence>
<dbReference type="RefSeq" id="WP_183640138.1">
    <property type="nucleotide sequence ID" value="NZ_JACHBL010000001.1"/>
</dbReference>
<evidence type="ECO:0000313" key="11">
    <source>
        <dbReference type="EMBL" id="MBB5597206.1"/>
    </source>
</evidence>
<evidence type="ECO:0000256" key="5">
    <source>
        <dbReference type="ARBA" id="ARBA00023244"/>
    </source>
</evidence>
<evidence type="ECO:0000256" key="7">
    <source>
        <dbReference type="ARBA" id="ARBA00040167"/>
    </source>
</evidence>
<evidence type="ECO:0000256" key="2">
    <source>
        <dbReference type="ARBA" id="ARBA00008133"/>
    </source>
</evidence>
<evidence type="ECO:0000256" key="1">
    <source>
        <dbReference type="ARBA" id="ARBA00004772"/>
    </source>
</evidence>
<dbReference type="InterPro" id="IPR036108">
    <property type="entry name" value="4pyrrol_syn_uPrphyn_synt_sf"/>
</dbReference>
<evidence type="ECO:0000259" key="10">
    <source>
        <dbReference type="Pfam" id="PF02602"/>
    </source>
</evidence>
<dbReference type="Proteomes" id="UP000523863">
    <property type="component" value="Unassembled WGS sequence"/>
</dbReference>
<dbReference type="GO" id="GO:0004852">
    <property type="term" value="F:uroporphyrinogen-III synthase activity"/>
    <property type="evidence" value="ECO:0007669"/>
    <property type="project" value="UniProtKB-UniRule"/>
</dbReference>
<dbReference type="EMBL" id="JACHBL010000001">
    <property type="protein sequence ID" value="MBB5597206.1"/>
    <property type="molecule type" value="Genomic_DNA"/>
</dbReference>
<dbReference type="PANTHER" id="PTHR38042:SF1">
    <property type="entry name" value="UROPORPHYRINOGEN-III SYNTHASE, CHLOROPLASTIC"/>
    <property type="match status" value="1"/>
</dbReference>
<gene>
    <name evidence="11" type="ORF">BKA12_000286</name>
</gene>
<dbReference type="PANTHER" id="PTHR38042">
    <property type="entry name" value="UROPORPHYRINOGEN-III SYNTHASE, CHLOROPLASTIC"/>
    <property type="match status" value="1"/>
</dbReference>
<keyword evidence="11" id="KW-0489">Methyltransferase</keyword>
<keyword evidence="11" id="KW-0808">Transferase</keyword>
<dbReference type="GO" id="GO:0006780">
    <property type="term" value="P:uroporphyrinogen III biosynthetic process"/>
    <property type="evidence" value="ECO:0007669"/>
    <property type="project" value="UniProtKB-UniRule"/>
</dbReference>
<evidence type="ECO:0000313" key="12">
    <source>
        <dbReference type="Proteomes" id="UP000523863"/>
    </source>
</evidence>
<feature type="domain" description="Tetrapyrrole biosynthesis uroporphyrinogen III synthase" evidence="10">
    <location>
        <begin position="3"/>
        <end position="266"/>
    </location>
</feature>
<comment type="similarity">
    <text evidence="2 9">Belongs to the uroporphyrinogen-III synthase family.</text>
</comment>
<dbReference type="SUPFAM" id="SSF69618">
    <property type="entry name" value="HemD-like"/>
    <property type="match status" value="1"/>
</dbReference>
<dbReference type="GO" id="GO:0032259">
    <property type="term" value="P:methylation"/>
    <property type="evidence" value="ECO:0007669"/>
    <property type="project" value="UniProtKB-KW"/>
</dbReference>
<dbReference type="GO" id="GO:0008168">
    <property type="term" value="F:methyltransferase activity"/>
    <property type="evidence" value="ECO:0007669"/>
    <property type="project" value="UniProtKB-KW"/>
</dbReference>
<dbReference type="GO" id="GO:0006782">
    <property type="term" value="P:protoporphyrinogen IX biosynthetic process"/>
    <property type="evidence" value="ECO:0007669"/>
    <property type="project" value="UniProtKB-UniRule"/>
</dbReference>
<dbReference type="Gene3D" id="3.40.50.10090">
    <property type="match status" value="2"/>
</dbReference>
<dbReference type="EC" id="4.2.1.75" evidence="3 9"/>
<evidence type="ECO:0000256" key="6">
    <source>
        <dbReference type="ARBA" id="ARBA00037589"/>
    </source>
</evidence>
<reference evidence="11 12" key="1">
    <citation type="submission" date="2020-08" db="EMBL/GenBank/DDBJ databases">
        <title>Sequencing the genomes of 1000 actinobacteria strains.</title>
        <authorList>
            <person name="Klenk H.-P."/>
        </authorList>
    </citation>
    <scope>NUCLEOTIDE SEQUENCE [LARGE SCALE GENOMIC DNA]</scope>
    <source>
        <strain evidence="11 12">DSM 23694</strain>
    </source>
</reference>
<dbReference type="CDD" id="cd06578">
    <property type="entry name" value="HemD"/>
    <property type="match status" value="1"/>
</dbReference>
<dbReference type="InterPro" id="IPR003754">
    <property type="entry name" value="4pyrrol_synth_uPrphyn_synth"/>
</dbReference>
<dbReference type="Pfam" id="PF02602">
    <property type="entry name" value="HEM4"/>
    <property type="match status" value="1"/>
</dbReference>
<accession>A0A7W8Y938</accession>
<comment type="pathway">
    <text evidence="1 9">Porphyrin-containing compound metabolism; protoporphyrin-IX biosynthesis; coproporphyrinogen-III from 5-aminolevulinate: step 3/4.</text>
</comment>